<dbReference type="Proteomes" id="UP001158576">
    <property type="component" value="Chromosome 2"/>
</dbReference>
<evidence type="ECO:0000313" key="1">
    <source>
        <dbReference type="EMBL" id="CAG5113694.1"/>
    </source>
</evidence>
<gene>
    <name evidence="1" type="ORF">OKIOD_LOCUS16549</name>
</gene>
<evidence type="ECO:0000313" key="2">
    <source>
        <dbReference type="Proteomes" id="UP001158576"/>
    </source>
</evidence>
<sequence length="106" mass="12240">MFEASCPERKVLRMEVTQTLTDNFTDVETGTIIVVEGFCCEMQDFQYQYQTDDMAVVNMMIRKLQGDFDKKGFNACKAKSLRFALLELLRNPCDNETEETITCPFV</sequence>
<reference evidence="1 2" key="1">
    <citation type="submission" date="2021-04" db="EMBL/GenBank/DDBJ databases">
        <authorList>
            <person name="Bliznina A."/>
        </authorList>
    </citation>
    <scope>NUCLEOTIDE SEQUENCE [LARGE SCALE GENOMIC DNA]</scope>
</reference>
<accession>A0ABN7T8C5</accession>
<protein>
    <submittedName>
        <fullName evidence="1">Oidioi.mRNA.OKI2018_I69.chr2.g7784.t1.cds</fullName>
    </submittedName>
</protein>
<proteinExistence type="predicted"/>
<dbReference type="EMBL" id="OU015567">
    <property type="protein sequence ID" value="CAG5113694.1"/>
    <property type="molecule type" value="Genomic_DNA"/>
</dbReference>
<name>A0ABN7T8C5_OIKDI</name>
<organism evidence="1 2">
    <name type="scientific">Oikopleura dioica</name>
    <name type="common">Tunicate</name>
    <dbReference type="NCBI Taxonomy" id="34765"/>
    <lineage>
        <taxon>Eukaryota</taxon>
        <taxon>Metazoa</taxon>
        <taxon>Chordata</taxon>
        <taxon>Tunicata</taxon>
        <taxon>Appendicularia</taxon>
        <taxon>Copelata</taxon>
        <taxon>Oikopleuridae</taxon>
        <taxon>Oikopleura</taxon>
    </lineage>
</organism>
<keyword evidence="2" id="KW-1185">Reference proteome</keyword>